<gene>
    <name evidence="2" type="ORF">GRI48_08115</name>
</gene>
<protein>
    <submittedName>
        <fullName evidence="2">DUF2183 domain-containing protein</fullName>
    </submittedName>
</protein>
<dbReference type="OrthoDB" id="9789875at2"/>
<dbReference type="Proteomes" id="UP000445582">
    <property type="component" value="Unassembled WGS sequence"/>
</dbReference>
<dbReference type="PANTHER" id="PTHR28208:SF3">
    <property type="entry name" value="PHOSPHATIDATE PHOSPHATASE APP1"/>
    <property type="match status" value="1"/>
</dbReference>
<dbReference type="AlphaFoldDB" id="A0A844YFP1"/>
<dbReference type="InterPro" id="IPR052935">
    <property type="entry name" value="Mg2+_PAP"/>
</dbReference>
<evidence type="ECO:0000259" key="1">
    <source>
        <dbReference type="Pfam" id="PF09949"/>
    </source>
</evidence>
<evidence type="ECO:0000313" key="2">
    <source>
        <dbReference type="EMBL" id="MXO62971.1"/>
    </source>
</evidence>
<reference evidence="2 3" key="1">
    <citation type="submission" date="2019-12" db="EMBL/GenBank/DDBJ databases">
        <title>Genomic-based taxomic classification of the family Erythrobacteraceae.</title>
        <authorList>
            <person name="Xu L."/>
        </authorList>
    </citation>
    <scope>NUCLEOTIDE SEQUENCE [LARGE SCALE GENOMIC DNA]</scope>
    <source>
        <strain evidence="2 3">MCCC 1A09965</strain>
    </source>
</reference>
<dbReference type="EMBL" id="WTYN01000001">
    <property type="protein sequence ID" value="MXO62971.1"/>
    <property type="molecule type" value="Genomic_DNA"/>
</dbReference>
<comment type="caution">
    <text evidence="2">The sequence shown here is derived from an EMBL/GenBank/DDBJ whole genome shotgun (WGS) entry which is preliminary data.</text>
</comment>
<organism evidence="2 3">
    <name type="scientific">Qipengyuania oceanensis</name>
    <dbReference type="NCBI Taxonomy" id="1463597"/>
    <lineage>
        <taxon>Bacteria</taxon>
        <taxon>Pseudomonadati</taxon>
        <taxon>Pseudomonadota</taxon>
        <taxon>Alphaproteobacteria</taxon>
        <taxon>Sphingomonadales</taxon>
        <taxon>Erythrobacteraceae</taxon>
        <taxon>Qipengyuania</taxon>
    </lineage>
</organism>
<sequence length="366" mass="40258">MDFIHGPPVRIEPYFGYRSATCLTISGRALRANKPGLEKRGRLQAIRTMIAQFASREEPDLAVELELKSTAGVTTRHAATTDREGYVHFDLPLSPAWDQPEHTRWETVTFHWRNRHGAACVDGYVLVPGTADGLGVISDIDDTIIETGITGGFRSVLRNWRRVIAQMPEERLAVPGVDAFYGSLGGGAVLSSEEGHAGERLNATRRPFFYVSSSPWNLFAYLVAYMHVRKLPLGPIRLRDWGLNRETFGSSSHGAHKTQAIQQILDFYPERKFAMIGDDTQGDFAAFSQIAVGNPERIAAIFIRSAGDALSPEEETARQTIENAGVPLWTGNDYTTGHEFLAAIGLDGDGEASEIVDAVEDEQVNA</sequence>
<feature type="domain" description="Phosphatidate phosphatase APP1 catalytic" evidence="1">
    <location>
        <begin position="135"/>
        <end position="304"/>
    </location>
</feature>
<dbReference type="PANTHER" id="PTHR28208">
    <property type="entry name" value="PHOSPHATIDATE PHOSPHATASE APP1"/>
    <property type="match status" value="1"/>
</dbReference>
<dbReference type="RefSeq" id="WP_160673811.1">
    <property type="nucleotide sequence ID" value="NZ_WTYN01000001.1"/>
</dbReference>
<dbReference type="Pfam" id="PF09949">
    <property type="entry name" value="APP1_cat"/>
    <property type="match status" value="1"/>
</dbReference>
<keyword evidence="3" id="KW-1185">Reference proteome</keyword>
<accession>A0A844YFP1</accession>
<dbReference type="GO" id="GO:0008195">
    <property type="term" value="F:phosphatidate phosphatase activity"/>
    <property type="evidence" value="ECO:0007669"/>
    <property type="project" value="InterPro"/>
</dbReference>
<proteinExistence type="predicted"/>
<dbReference type="InterPro" id="IPR019236">
    <property type="entry name" value="APP1_cat"/>
</dbReference>
<name>A0A844YFP1_9SPHN</name>
<evidence type="ECO:0000313" key="3">
    <source>
        <dbReference type="Proteomes" id="UP000445582"/>
    </source>
</evidence>